<dbReference type="AlphaFoldDB" id="A0A916W9N7"/>
<gene>
    <name evidence="2" type="ORF">GCM10008025_22470</name>
</gene>
<dbReference type="Proteomes" id="UP000613512">
    <property type="component" value="Unassembled WGS sequence"/>
</dbReference>
<organism evidence="2 3">
    <name type="scientific">Ornithinibacillus halotolerans</name>
    <dbReference type="NCBI Taxonomy" id="1274357"/>
    <lineage>
        <taxon>Bacteria</taxon>
        <taxon>Bacillati</taxon>
        <taxon>Bacillota</taxon>
        <taxon>Bacilli</taxon>
        <taxon>Bacillales</taxon>
        <taxon>Bacillaceae</taxon>
        <taxon>Ornithinibacillus</taxon>
    </lineage>
</organism>
<dbReference type="EMBL" id="BMEY01000010">
    <property type="protein sequence ID" value="GGA78500.1"/>
    <property type="molecule type" value="Genomic_DNA"/>
</dbReference>
<keyword evidence="3" id="KW-1185">Reference proteome</keyword>
<name>A0A916W9N7_9BACI</name>
<evidence type="ECO:0000313" key="3">
    <source>
        <dbReference type="Proteomes" id="UP000613512"/>
    </source>
</evidence>
<accession>A0A916W9N7</accession>
<dbReference type="Pfam" id="PF25297">
    <property type="entry name" value="DUF7878"/>
    <property type="match status" value="1"/>
</dbReference>
<evidence type="ECO:0000313" key="2">
    <source>
        <dbReference type="EMBL" id="GGA78500.1"/>
    </source>
</evidence>
<reference evidence="2" key="1">
    <citation type="journal article" date="2014" name="Int. J. Syst. Evol. Microbiol.">
        <title>Complete genome sequence of Corynebacterium casei LMG S-19264T (=DSM 44701T), isolated from a smear-ripened cheese.</title>
        <authorList>
            <consortium name="US DOE Joint Genome Institute (JGI-PGF)"/>
            <person name="Walter F."/>
            <person name="Albersmeier A."/>
            <person name="Kalinowski J."/>
            <person name="Ruckert C."/>
        </authorList>
    </citation>
    <scope>NUCLEOTIDE SEQUENCE</scope>
    <source>
        <strain evidence="2">CGMCC 1.12408</strain>
    </source>
</reference>
<dbReference type="InterPro" id="IPR057200">
    <property type="entry name" value="DUF7878"/>
</dbReference>
<reference evidence="2" key="2">
    <citation type="submission" date="2020-09" db="EMBL/GenBank/DDBJ databases">
        <authorList>
            <person name="Sun Q."/>
            <person name="Zhou Y."/>
        </authorList>
    </citation>
    <scope>NUCLEOTIDE SEQUENCE</scope>
    <source>
        <strain evidence="2">CGMCC 1.12408</strain>
    </source>
</reference>
<protein>
    <recommendedName>
        <fullName evidence="1">DUF7878 domain-containing protein</fullName>
    </recommendedName>
</protein>
<comment type="caution">
    <text evidence="2">The sequence shown here is derived from an EMBL/GenBank/DDBJ whole genome shotgun (WGS) entry which is preliminary data.</text>
</comment>
<feature type="domain" description="DUF7878" evidence="1">
    <location>
        <begin position="4"/>
        <end position="127"/>
    </location>
</feature>
<sequence>MLNFQFAFDHHNKIEQKLIKQRNGKLLIDIQGRLEVIINNRIYFLEPSLALLEFAISLHKWNRGENYYYYTMEHDEREGPLLAFMKNTKNQWSLFSIWQLYKSDELLTLEMIEDAVDDFLHQFDAELLRYYGFRINDFIRNKR</sequence>
<proteinExistence type="predicted"/>
<dbReference type="RefSeq" id="WP_188384757.1">
    <property type="nucleotide sequence ID" value="NZ_BMEY01000010.1"/>
</dbReference>
<evidence type="ECO:0000259" key="1">
    <source>
        <dbReference type="Pfam" id="PF25297"/>
    </source>
</evidence>